<evidence type="ECO:0000313" key="2">
    <source>
        <dbReference type="Proteomes" id="UP001152622"/>
    </source>
</evidence>
<name>A0A9Q1ENR0_SYNKA</name>
<keyword evidence="2" id="KW-1185">Reference proteome</keyword>
<protein>
    <submittedName>
        <fullName evidence="1">Uncharacterized protein</fullName>
    </submittedName>
</protein>
<proteinExistence type="predicted"/>
<accession>A0A9Q1ENR0</accession>
<dbReference type="Proteomes" id="UP001152622">
    <property type="component" value="Chromosome 14"/>
</dbReference>
<dbReference type="EMBL" id="JAINUF010000014">
    <property type="protein sequence ID" value="KAJ8342221.1"/>
    <property type="molecule type" value="Genomic_DNA"/>
</dbReference>
<evidence type="ECO:0000313" key="1">
    <source>
        <dbReference type="EMBL" id="KAJ8342221.1"/>
    </source>
</evidence>
<reference evidence="1" key="1">
    <citation type="journal article" date="2023" name="Science">
        <title>Genome structures resolve the early diversification of teleost fishes.</title>
        <authorList>
            <person name="Parey E."/>
            <person name="Louis A."/>
            <person name="Montfort J."/>
            <person name="Bouchez O."/>
            <person name="Roques C."/>
            <person name="Iampietro C."/>
            <person name="Lluch J."/>
            <person name="Castinel A."/>
            <person name="Donnadieu C."/>
            <person name="Desvignes T."/>
            <person name="Floi Bucao C."/>
            <person name="Jouanno E."/>
            <person name="Wen M."/>
            <person name="Mejri S."/>
            <person name="Dirks R."/>
            <person name="Jansen H."/>
            <person name="Henkel C."/>
            <person name="Chen W.J."/>
            <person name="Zahm M."/>
            <person name="Cabau C."/>
            <person name="Klopp C."/>
            <person name="Thompson A.W."/>
            <person name="Robinson-Rechavi M."/>
            <person name="Braasch I."/>
            <person name="Lecointre G."/>
            <person name="Bobe J."/>
            <person name="Postlethwait J.H."/>
            <person name="Berthelot C."/>
            <person name="Roest Crollius H."/>
            <person name="Guiguen Y."/>
        </authorList>
    </citation>
    <scope>NUCLEOTIDE SEQUENCE</scope>
    <source>
        <strain evidence="1">WJC10195</strain>
    </source>
</reference>
<organism evidence="1 2">
    <name type="scientific">Synaphobranchus kaupii</name>
    <name type="common">Kaup's arrowtooth eel</name>
    <dbReference type="NCBI Taxonomy" id="118154"/>
    <lineage>
        <taxon>Eukaryota</taxon>
        <taxon>Metazoa</taxon>
        <taxon>Chordata</taxon>
        <taxon>Craniata</taxon>
        <taxon>Vertebrata</taxon>
        <taxon>Euteleostomi</taxon>
        <taxon>Actinopterygii</taxon>
        <taxon>Neopterygii</taxon>
        <taxon>Teleostei</taxon>
        <taxon>Anguilliformes</taxon>
        <taxon>Synaphobranchidae</taxon>
        <taxon>Synaphobranchus</taxon>
    </lineage>
</organism>
<gene>
    <name evidence="1" type="ORF">SKAU_G00321490</name>
</gene>
<dbReference type="AlphaFoldDB" id="A0A9Q1ENR0"/>
<sequence>MTHSSSDRKQKWVGGNEGRSLNYSVLYKPSEVIRTWSGPIIRRGISLLFITARLRGNEGRSLNYSVLYKPSEVIRTWSGPIIRRGISLLFITARLR</sequence>
<comment type="caution">
    <text evidence="1">The sequence shown here is derived from an EMBL/GenBank/DDBJ whole genome shotgun (WGS) entry which is preliminary data.</text>
</comment>